<reference evidence="3 4" key="1">
    <citation type="journal article" date="2017" name="Curr. Biol.">
        <title>The Evolution of Venom by Co-option of Single-Copy Genes.</title>
        <authorList>
            <person name="Martinson E.O."/>
            <person name="Mrinalini"/>
            <person name="Kelkar Y.D."/>
            <person name="Chang C.H."/>
            <person name="Werren J.H."/>
        </authorList>
    </citation>
    <scope>NUCLEOTIDE SEQUENCE [LARGE SCALE GENOMIC DNA]</scope>
    <source>
        <strain evidence="3 4">Alberta</strain>
        <tissue evidence="3">Whole body</tissue>
    </source>
</reference>
<dbReference type="Proteomes" id="UP000215335">
    <property type="component" value="Unassembled WGS sequence"/>
</dbReference>
<keyword evidence="2" id="KW-0472">Membrane</keyword>
<evidence type="ECO:0000256" key="1">
    <source>
        <dbReference type="SAM" id="Coils"/>
    </source>
</evidence>
<accession>A0A232EJM3</accession>
<dbReference type="AlphaFoldDB" id="A0A232EJM3"/>
<evidence type="ECO:0000313" key="3">
    <source>
        <dbReference type="EMBL" id="OXU18563.1"/>
    </source>
</evidence>
<comment type="caution">
    <text evidence="3">The sequence shown here is derived from an EMBL/GenBank/DDBJ whole genome shotgun (WGS) entry which is preliminary data.</text>
</comment>
<evidence type="ECO:0000256" key="2">
    <source>
        <dbReference type="SAM" id="Phobius"/>
    </source>
</evidence>
<proteinExistence type="predicted"/>
<organism evidence="3 4">
    <name type="scientific">Trichomalopsis sarcophagae</name>
    <dbReference type="NCBI Taxonomy" id="543379"/>
    <lineage>
        <taxon>Eukaryota</taxon>
        <taxon>Metazoa</taxon>
        <taxon>Ecdysozoa</taxon>
        <taxon>Arthropoda</taxon>
        <taxon>Hexapoda</taxon>
        <taxon>Insecta</taxon>
        <taxon>Pterygota</taxon>
        <taxon>Neoptera</taxon>
        <taxon>Endopterygota</taxon>
        <taxon>Hymenoptera</taxon>
        <taxon>Apocrita</taxon>
        <taxon>Proctotrupomorpha</taxon>
        <taxon>Chalcidoidea</taxon>
        <taxon>Pteromalidae</taxon>
        <taxon>Pteromalinae</taxon>
        <taxon>Trichomalopsis</taxon>
    </lineage>
</organism>
<feature type="transmembrane region" description="Helical" evidence="2">
    <location>
        <begin position="154"/>
        <end position="173"/>
    </location>
</feature>
<keyword evidence="4" id="KW-1185">Reference proteome</keyword>
<keyword evidence="2" id="KW-1133">Transmembrane helix</keyword>
<dbReference type="EMBL" id="NNAY01003966">
    <property type="protein sequence ID" value="OXU18563.1"/>
    <property type="molecule type" value="Genomic_DNA"/>
</dbReference>
<keyword evidence="2" id="KW-0812">Transmembrane</keyword>
<sequence>MDVLRVSRDLEFPIPPEHMRAEELAITSNIDAIHQNPESNQPLRYRMNLLTRWTYLEYDKSWLYSTTEPETLNIIFQNKHETKVTIKETGTVHVAPTCIATTTEATITGEITRNTEYYLYKPDNNEGKSLHEIMSQLEEIGEHKRQNYRNGTTLYGSVTIQLAIIVIIVVIIIKMKCPGKCQCLNKRHAHLPPKRNDKRRKLISNDEEFELEDISISRKSPNTPHLHHEADEAPLDKLQPLKETILELKKKKARLETRNKTEKKIPLPATLRQAPTQMTRININPKHPRPSKTHHHPVWTIRKATVVMTLLNKYGPNNTKNFTITNHGTDFTTGTITITYRTNRRTDKTIETTTDSFELTIQTATTLTITQQTI</sequence>
<name>A0A232EJM3_9HYME</name>
<evidence type="ECO:0000313" key="4">
    <source>
        <dbReference type="Proteomes" id="UP000215335"/>
    </source>
</evidence>
<protein>
    <submittedName>
        <fullName evidence="3">Uncharacterized protein</fullName>
    </submittedName>
</protein>
<feature type="coiled-coil region" evidence="1">
    <location>
        <begin position="238"/>
        <end position="265"/>
    </location>
</feature>
<keyword evidence="1" id="KW-0175">Coiled coil</keyword>
<gene>
    <name evidence="3" type="ORF">TSAR_012675</name>
</gene>